<accession>W3XCT3</accession>
<dbReference type="InterPro" id="IPR021858">
    <property type="entry name" value="Fun_TF"/>
</dbReference>
<evidence type="ECO:0008006" key="4">
    <source>
        <dbReference type="Google" id="ProtNLM"/>
    </source>
</evidence>
<dbReference type="PANTHER" id="PTHR47784">
    <property type="entry name" value="STEROL UPTAKE CONTROL PROTEIN 2"/>
    <property type="match status" value="1"/>
</dbReference>
<dbReference type="KEGG" id="pfy:PFICI_04867"/>
<dbReference type="PANTHER" id="PTHR47784:SF5">
    <property type="entry name" value="STEROL UPTAKE CONTROL PROTEIN 2"/>
    <property type="match status" value="1"/>
</dbReference>
<evidence type="ECO:0000313" key="2">
    <source>
        <dbReference type="EMBL" id="ETS82991.1"/>
    </source>
</evidence>
<organism evidence="2 3">
    <name type="scientific">Pestalotiopsis fici (strain W106-1 / CGMCC3.15140)</name>
    <dbReference type="NCBI Taxonomy" id="1229662"/>
    <lineage>
        <taxon>Eukaryota</taxon>
        <taxon>Fungi</taxon>
        <taxon>Dikarya</taxon>
        <taxon>Ascomycota</taxon>
        <taxon>Pezizomycotina</taxon>
        <taxon>Sordariomycetes</taxon>
        <taxon>Xylariomycetidae</taxon>
        <taxon>Amphisphaeriales</taxon>
        <taxon>Sporocadaceae</taxon>
        <taxon>Pestalotiopsis</taxon>
    </lineage>
</organism>
<dbReference type="GeneID" id="19269880"/>
<keyword evidence="3" id="KW-1185">Reference proteome</keyword>
<proteinExistence type="predicted"/>
<dbReference type="eggNOG" id="ENOG502QRM1">
    <property type="taxonomic scope" value="Eukaryota"/>
</dbReference>
<dbReference type="RefSeq" id="XP_007831639.1">
    <property type="nucleotide sequence ID" value="XM_007833448.1"/>
</dbReference>
<dbReference type="GO" id="GO:0001228">
    <property type="term" value="F:DNA-binding transcription activator activity, RNA polymerase II-specific"/>
    <property type="evidence" value="ECO:0007669"/>
    <property type="project" value="TreeGrafter"/>
</dbReference>
<gene>
    <name evidence="2" type="ORF">PFICI_04867</name>
</gene>
<dbReference type="OrthoDB" id="5295362at2759"/>
<name>W3XCT3_PESFW</name>
<keyword evidence="1" id="KW-0539">Nucleus</keyword>
<dbReference type="InParanoid" id="W3XCT3"/>
<protein>
    <recommendedName>
        <fullName evidence="4">Transcription factor domain-containing protein</fullName>
    </recommendedName>
</protein>
<dbReference type="EMBL" id="KI912111">
    <property type="protein sequence ID" value="ETS82991.1"/>
    <property type="molecule type" value="Genomic_DNA"/>
</dbReference>
<dbReference type="InterPro" id="IPR053157">
    <property type="entry name" value="Sterol_Uptake_Regulator"/>
</dbReference>
<evidence type="ECO:0000313" key="3">
    <source>
        <dbReference type="Proteomes" id="UP000030651"/>
    </source>
</evidence>
<sequence>MGSNVASANQSGDPLLVILYLLRGSQGLQFQNCQQEQEATHPSPTMHPPINEARRLMLEVSDTLGSSEIVSSTHAPKSYSPHDEHERELDEWSVRNQMQSLRLLHHYFSSAYRLLSYETATAELWRTTVPEIALTHEYLMHGILALSALHYAHTNSTQREDHLVISARYQQLALKFFSGNIGAVDDGNCEAYFLLSSIIFLLSTFRIAHSGDSGERPSPETVAQSFVLLQGIKGVLASQSLQRWVVGNPLAVLLSPRPYDQSRHELNSQLQDRICRVRQLAEEDSGFYNDEELRSNYIDAIDLLQITSTWVDPSSSEGRRRVWYWPFNLSQAFLHSLRTRQPLALIVLSIFAQLVSSLEAENWLLDGWSNSVLGMIDETLDRQWRHWLGWSQEQ</sequence>
<reference evidence="3" key="1">
    <citation type="journal article" date="2015" name="BMC Genomics">
        <title>Genomic and transcriptomic analysis of the endophytic fungus Pestalotiopsis fici reveals its lifestyle and high potential for synthesis of natural products.</title>
        <authorList>
            <person name="Wang X."/>
            <person name="Zhang X."/>
            <person name="Liu L."/>
            <person name="Xiang M."/>
            <person name="Wang W."/>
            <person name="Sun X."/>
            <person name="Che Y."/>
            <person name="Guo L."/>
            <person name="Liu G."/>
            <person name="Guo L."/>
            <person name="Wang C."/>
            <person name="Yin W.B."/>
            <person name="Stadler M."/>
            <person name="Zhang X."/>
            <person name="Liu X."/>
        </authorList>
    </citation>
    <scope>NUCLEOTIDE SEQUENCE [LARGE SCALE GENOMIC DNA]</scope>
    <source>
        <strain evidence="3">W106-1 / CGMCC3.15140</strain>
    </source>
</reference>
<dbReference type="Pfam" id="PF11951">
    <property type="entry name" value="Fungal_trans_2"/>
    <property type="match status" value="1"/>
</dbReference>
<evidence type="ECO:0000256" key="1">
    <source>
        <dbReference type="ARBA" id="ARBA00023242"/>
    </source>
</evidence>
<dbReference type="AlphaFoldDB" id="W3XCT3"/>
<dbReference type="HOGENOM" id="CLU_024934_0_3_1"/>
<dbReference type="Proteomes" id="UP000030651">
    <property type="component" value="Unassembled WGS sequence"/>
</dbReference>
<dbReference type="OMA" id="THEYLMH"/>